<keyword evidence="4 5" id="KW-0574">Periplasm</keyword>
<dbReference type="CDD" id="cd13659">
    <property type="entry name" value="PBP2_PotF"/>
    <property type="match status" value="1"/>
</dbReference>
<comment type="function">
    <text evidence="5">Required for the activity of the bacterial periplasmic transport system of putrescine.</text>
</comment>
<dbReference type="GO" id="GO:0019808">
    <property type="term" value="F:polyamine binding"/>
    <property type="evidence" value="ECO:0007669"/>
    <property type="project" value="InterPro"/>
</dbReference>
<comment type="similarity">
    <text evidence="5">Belongs to the bacterial solute-binding protein PotD/PotF family.</text>
</comment>
<dbReference type="GO" id="GO:0042597">
    <property type="term" value="C:periplasmic space"/>
    <property type="evidence" value="ECO:0007669"/>
    <property type="project" value="UniProtKB-SubCell"/>
</dbReference>
<protein>
    <recommendedName>
        <fullName evidence="5">Putrescine-binding periplasmic protein</fullName>
    </recommendedName>
</protein>
<gene>
    <name evidence="6" type="ORF">ABOZ73_16980</name>
</gene>
<dbReference type="Pfam" id="PF13416">
    <property type="entry name" value="SBP_bac_8"/>
    <property type="match status" value="1"/>
</dbReference>
<evidence type="ECO:0000256" key="4">
    <source>
        <dbReference type="ARBA" id="ARBA00022764"/>
    </source>
</evidence>
<keyword evidence="2 5" id="KW-0813">Transport</keyword>
<dbReference type="PIRSF" id="PIRSF019574">
    <property type="entry name" value="Periplasmic_polyamine_BP"/>
    <property type="match status" value="1"/>
</dbReference>
<dbReference type="PANTHER" id="PTHR30222:SF12">
    <property type="entry name" value="NORSPERMIDINE SENSOR"/>
    <property type="match status" value="1"/>
</dbReference>
<dbReference type="EMBL" id="CP158375">
    <property type="protein sequence ID" value="XDO96445.1"/>
    <property type="molecule type" value="Genomic_DNA"/>
</dbReference>
<dbReference type="RefSeq" id="WP_369059297.1">
    <property type="nucleotide sequence ID" value="NZ_CP158375.1"/>
</dbReference>
<dbReference type="AlphaFoldDB" id="A0AB39KRD6"/>
<name>A0AB39KRD6_9CAUL</name>
<dbReference type="PRINTS" id="PR00909">
    <property type="entry name" value="SPERMDNBNDNG"/>
</dbReference>
<evidence type="ECO:0000256" key="5">
    <source>
        <dbReference type="PIRNR" id="PIRNR019574"/>
    </source>
</evidence>
<reference evidence="6" key="1">
    <citation type="submission" date="2024-06" db="EMBL/GenBank/DDBJ databases">
        <title>Caulobacter inopinatus, sp. nov.</title>
        <authorList>
            <person name="Donachie S.P."/>
        </authorList>
    </citation>
    <scope>NUCLEOTIDE SEQUENCE</scope>
    <source>
        <strain evidence="6">73W</strain>
    </source>
</reference>
<dbReference type="GO" id="GO:0015846">
    <property type="term" value="P:polyamine transport"/>
    <property type="evidence" value="ECO:0007669"/>
    <property type="project" value="InterPro"/>
</dbReference>
<dbReference type="PANTHER" id="PTHR30222">
    <property type="entry name" value="SPERMIDINE/PUTRESCINE-BINDING PERIPLASMIC PROTEIN"/>
    <property type="match status" value="1"/>
</dbReference>
<dbReference type="SUPFAM" id="SSF53850">
    <property type="entry name" value="Periplasmic binding protein-like II"/>
    <property type="match status" value="1"/>
</dbReference>
<keyword evidence="3" id="KW-0732">Signal</keyword>
<dbReference type="Gene3D" id="3.40.190.10">
    <property type="entry name" value="Periplasmic binding protein-like II"/>
    <property type="match status" value="2"/>
</dbReference>
<organism evidence="6">
    <name type="scientific">Caulobacter sp. 73W</name>
    <dbReference type="NCBI Taxonomy" id="3161137"/>
    <lineage>
        <taxon>Bacteria</taxon>
        <taxon>Pseudomonadati</taxon>
        <taxon>Pseudomonadota</taxon>
        <taxon>Alphaproteobacteria</taxon>
        <taxon>Caulobacterales</taxon>
        <taxon>Caulobacteraceae</taxon>
        <taxon>Caulobacter</taxon>
    </lineage>
</organism>
<dbReference type="PROSITE" id="PS51257">
    <property type="entry name" value="PROKAR_LIPOPROTEIN"/>
    <property type="match status" value="1"/>
</dbReference>
<dbReference type="InterPro" id="IPR006059">
    <property type="entry name" value="SBP"/>
</dbReference>
<sequence>MSRFGEFTRRAALIAAAAAVLAGCGQGGAKDEVLHIYNWSDYIDPAIVDDFTKETGIKVVYDTFNSQEVMETKLLTGGTGYDLVVPANNSVPRLIQAGVLQKLDKAQLSNFGNLWPDLMARMDPFDPGAQYAAPYMWGTIGIGYNVDALKQRLPGVAVDSWDVVFRPENIAKLKDCGVYMLDASEDMFTVALAAQGKNPNSLVEADYAAATDMLLSIRPSVRKFHSSEYINALANGDICLAVGFSGDVFQAKARADEAGGKVKIDYVIPREGTQVYFDVFAIPADAPNPTAALKFMNYMLRPDVAAKASNYVQFANANEKALPLVEAEIRDNPNIYPTPDVFSRLFVATSKDPKLVREINRQWTRVVTGR</sequence>
<evidence type="ECO:0000256" key="2">
    <source>
        <dbReference type="ARBA" id="ARBA00022448"/>
    </source>
</evidence>
<evidence type="ECO:0000256" key="1">
    <source>
        <dbReference type="ARBA" id="ARBA00004418"/>
    </source>
</evidence>
<comment type="subcellular location">
    <subcellularLocation>
        <location evidence="1 5">Periplasm</location>
    </subcellularLocation>
</comment>
<evidence type="ECO:0000256" key="3">
    <source>
        <dbReference type="ARBA" id="ARBA00022729"/>
    </source>
</evidence>
<dbReference type="InterPro" id="IPR001188">
    <property type="entry name" value="Sperm_putr-bd"/>
</dbReference>
<accession>A0AB39KRD6</accession>
<evidence type="ECO:0000313" key="6">
    <source>
        <dbReference type="EMBL" id="XDO96445.1"/>
    </source>
</evidence>
<proteinExistence type="inferred from homology"/>